<feature type="transmembrane region" description="Helical" evidence="8">
    <location>
        <begin position="213"/>
        <end position="238"/>
    </location>
</feature>
<keyword evidence="7 8" id="KW-0472">Membrane</keyword>
<dbReference type="EMBL" id="JBGFUD010000446">
    <property type="protein sequence ID" value="MFH4974539.1"/>
    <property type="molecule type" value="Genomic_DNA"/>
</dbReference>
<feature type="transmembrane region" description="Helical" evidence="8">
    <location>
        <begin position="258"/>
        <end position="282"/>
    </location>
</feature>
<comment type="caution">
    <text evidence="9">The sequence shown here is derived from an EMBL/GenBank/DDBJ whole genome shotgun (WGS) entry which is preliminary data.</text>
</comment>
<dbReference type="AlphaFoldDB" id="A0ABD6EB16"/>
<accession>A0ABD6EB16</accession>
<evidence type="ECO:0000256" key="1">
    <source>
        <dbReference type="ARBA" id="ARBA00004477"/>
    </source>
</evidence>
<protein>
    <recommendedName>
        <fullName evidence="8">Mannosyltransferase</fullName>
        <ecNumber evidence="8">2.4.1.-</ecNumber>
    </recommendedName>
</protein>
<comment type="subcellular location">
    <subcellularLocation>
        <location evidence="1 8">Endoplasmic reticulum membrane</location>
        <topology evidence="1 8">Multi-pass membrane protein</topology>
    </subcellularLocation>
</comment>
<sequence>MHWRSILLFVLFRLLNLFLIRTWFVPDEIFQSVEVAHASVFGIGTLTWEWTHSLRSVFHPFVISLLFRFLRFFSLDTNFAIILFPRLLHSLLFAFADLFFLKLAIRFLPTLTAAKYALFSYMSCWFIWYCAPRTLSNNLEMILTLIALNWYPFSLSRKSSSCQMVWPYMTVGVVTIFIRPTAVLFWVPLGLWHLWRVDHPFMLLYKTCLPSMLPVLAISILLDSFIYHRFTITIWNFAKFNVFEGGSGHFGVHPWHWYISQGLPLTFGVQLIAVAGGLLLVLKQKSVSLLPFLLSVWYILFHSCLAHKEHRFVLPIMPLMCLYAGNFLARSAYRRLFVFLILAFNIPLALYSGLFHQIGPCSAVKELTSMLSSAERRSENSSTLVLLMPCYSLPHYSYFHGFNVSFVSLDCSPNLDHIVNYVDESDSFHNDPVFWMLSNRSKWLSATYLIMYEKSFRKVEELLKSEAFFLCSVIFHAHFLTSVNQDHFIVIASRLCSDR</sequence>
<feature type="transmembrane region" description="Helical" evidence="8">
    <location>
        <begin position="289"/>
        <end position="306"/>
    </location>
</feature>
<keyword evidence="10" id="KW-1185">Reference proteome</keyword>
<gene>
    <name evidence="9" type="ORF">AB6A40_001248</name>
</gene>
<comment type="similarity">
    <text evidence="8">Belongs to the glycosyltransferase 22 family.</text>
</comment>
<feature type="transmembrane region" description="Helical" evidence="8">
    <location>
        <begin position="87"/>
        <end position="107"/>
    </location>
</feature>
<evidence type="ECO:0000313" key="9">
    <source>
        <dbReference type="EMBL" id="MFH4974539.1"/>
    </source>
</evidence>
<evidence type="ECO:0000256" key="6">
    <source>
        <dbReference type="ARBA" id="ARBA00022989"/>
    </source>
</evidence>
<evidence type="ECO:0000256" key="5">
    <source>
        <dbReference type="ARBA" id="ARBA00022824"/>
    </source>
</evidence>
<dbReference type="GO" id="GO:0005789">
    <property type="term" value="C:endoplasmic reticulum membrane"/>
    <property type="evidence" value="ECO:0007669"/>
    <property type="project" value="UniProtKB-SubCell"/>
</dbReference>
<dbReference type="EC" id="2.4.1.-" evidence="8"/>
<keyword evidence="4 8" id="KW-0812">Transmembrane</keyword>
<name>A0ABD6EB16_9BILA</name>
<keyword evidence="5 8" id="KW-0256">Endoplasmic reticulum</keyword>
<keyword evidence="6 8" id="KW-1133">Transmembrane helix</keyword>
<evidence type="ECO:0000256" key="8">
    <source>
        <dbReference type="RuleBase" id="RU363075"/>
    </source>
</evidence>
<dbReference type="InterPro" id="IPR005599">
    <property type="entry name" value="GPI_mannosylTrfase"/>
</dbReference>
<proteinExistence type="inferred from homology"/>
<feature type="transmembrane region" description="Helical" evidence="8">
    <location>
        <begin position="312"/>
        <end position="329"/>
    </location>
</feature>
<evidence type="ECO:0000256" key="7">
    <source>
        <dbReference type="ARBA" id="ARBA00023136"/>
    </source>
</evidence>
<feature type="transmembrane region" description="Helical" evidence="8">
    <location>
        <begin position="165"/>
        <end position="192"/>
    </location>
</feature>
<evidence type="ECO:0000256" key="4">
    <source>
        <dbReference type="ARBA" id="ARBA00022692"/>
    </source>
</evidence>
<dbReference type="PANTHER" id="PTHR22760:SF4">
    <property type="entry name" value="GPI MANNOSYLTRANSFERASE 3"/>
    <property type="match status" value="1"/>
</dbReference>
<keyword evidence="3" id="KW-0808">Transferase</keyword>
<feature type="transmembrane region" description="Helical" evidence="8">
    <location>
        <begin position="113"/>
        <end position="131"/>
    </location>
</feature>
<feature type="transmembrane region" description="Helical" evidence="8">
    <location>
        <begin position="336"/>
        <end position="355"/>
    </location>
</feature>
<keyword evidence="2 8" id="KW-0328">Glycosyltransferase</keyword>
<organism evidence="9 10">
    <name type="scientific">Gnathostoma spinigerum</name>
    <dbReference type="NCBI Taxonomy" id="75299"/>
    <lineage>
        <taxon>Eukaryota</taxon>
        <taxon>Metazoa</taxon>
        <taxon>Ecdysozoa</taxon>
        <taxon>Nematoda</taxon>
        <taxon>Chromadorea</taxon>
        <taxon>Rhabditida</taxon>
        <taxon>Spirurina</taxon>
        <taxon>Gnathostomatomorpha</taxon>
        <taxon>Gnathostomatoidea</taxon>
        <taxon>Gnathostomatidae</taxon>
        <taxon>Gnathostoma</taxon>
    </lineage>
</organism>
<evidence type="ECO:0000256" key="3">
    <source>
        <dbReference type="ARBA" id="ARBA00022679"/>
    </source>
</evidence>
<reference evidence="9 10" key="1">
    <citation type="submission" date="2024-08" db="EMBL/GenBank/DDBJ databases">
        <title>Gnathostoma spinigerum genome.</title>
        <authorList>
            <person name="Gonzalez-Bertolin B."/>
            <person name="Monzon S."/>
            <person name="Zaballos A."/>
            <person name="Jimenez P."/>
            <person name="Dekumyoy P."/>
            <person name="Varona S."/>
            <person name="Cuesta I."/>
            <person name="Sumanam S."/>
            <person name="Adisakwattana P."/>
            <person name="Gasser R.B."/>
            <person name="Hernandez-Gonzalez A."/>
            <person name="Young N.D."/>
            <person name="Perteguer M.J."/>
        </authorList>
    </citation>
    <scope>NUCLEOTIDE SEQUENCE [LARGE SCALE GENOMIC DNA]</scope>
    <source>
        <strain evidence="9">AL3</strain>
        <tissue evidence="9">Liver</tissue>
    </source>
</reference>
<feature type="transmembrane region" description="Helical" evidence="8">
    <location>
        <begin position="7"/>
        <end position="24"/>
    </location>
</feature>
<dbReference type="Pfam" id="PF03901">
    <property type="entry name" value="Glyco_transf_22"/>
    <property type="match status" value="1"/>
</dbReference>
<dbReference type="PANTHER" id="PTHR22760">
    <property type="entry name" value="GLYCOSYLTRANSFERASE"/>
    <property type="match status" value="1"/>
</dbReference>
<dbReference type="GO" id="GO:0016757">
    <property type="term" value="F:glycosyltransferase activity"/>
    <property type="evidence" value="ECO:0007669"/>
    <property type="project" value="UniProtKB-KW"/>
</dbReference>
<evidence type="ECO:0000256" key="2">
    <source>
        <dbReference type="ARBA" id="ARBA00022676"/>
    </source>
</evidence>
<evidence type="ECO:0000313" key="10">
    <source>
        <dbReference type="Proteomes" id="UP001608902"/>
    </source>
</evidence>
<dbReference type="Proteomes" id="UP001608902">
    <property type="component" value="Unassembled WGS sequence"/>
</dbReference>